<dbReference type="EMBL" id="PTJE01000001">
    <property type="protein sequence ID" value="PPK96273.1"/>
    <property type="molecule type" value="Genomic_DNA"/>
</dbReference>
<reference evidence="1 2" key="1">
    <citation type="submission" date="2018-02" db="EMBL/GenBank/DDBJ databases">
        <title>Genomic Encyclopedia of Archaeal and Bacterial Type Strains, Phase II (KMG-II): from individual species to whole genera.</title>
        <authorList>
            <person name="Goeker M."/>
        </authorList>
    </citation>
    <scope>NUCLEOTIDE SEQUENCE [LARGE SCALE GENOMIC DNA]</scope>
    <source>
        <strain evidence="1 2">DSM 16809</strain>
    </source>
</reference>
<organism evidence="1 2">
    <name type="scientific">Nonlabens xylanidelens</name>
    <dbReference type="NCBI Taxonomy" id="191564"/>
    <lineage>
        <taxon>Bacteria</taxon>
        <taxon>Pseudomonadati</taxon>
        <taxon>Bacteroidota</taxon>
        <taxon>Flavobacteriia</taxon>
        <taxon>Flavobacteriales</taxon>
        <taxon>Flavobacteriaceae</taxon>
        <taxon>Nonlabens</taxon>
    </lineage>
</organism>
<keyword evidence="2" id="KW-1185">Reference proteome</keyword>
<proteinExistence type="predicted"/>
<protein>
    <recommendedName>
        <fullName evidence="3">Thymidylate synthase</fullName>
    </recommendedName>
</protein>
<sequence length="133" mass="15094">MDFKDYKNLFNYSFGKIYCYDNYVVGQLHTDVVVNNEIATKILNDINEFYGKNKIVFISNREFGHAVEPKVYKLVDSKMIVGIAIIGTSKEQKMQAASEQSLYSGSFGYFNNVESAVEWASSFVSENPDSLLN</sequence>
<gene>
    <name evidence="1" type="ORF">LY01_00089</name>
</gene>
<evidence type="ECO:0008006" key="3">
    <source>
        <dbReference type="Google" id="ProtNLM"/>
    </source>
</evidence>
<comment type="caution">
    <text evidence="1">The sequence shown here is derived from an EMBL/GenBank/DDBJ whole genome shotgun (WGS) entry which is preliminary data.</text>
</comment>
<evidence type="ECO:0000313" key="2">
    <source>
        <dbReference type="Proteomes" id="UP000239002"/>
    </source>
</evidence>
<accession>A0A2S6IPU7</accession>
<dbReference type="OrthoDB" id="1442370at2"/>
<dbReference type="RefSeq" id="WP_104513849.1">
    <property type="nucleotide sequence ID" value="NZ_MQVW01000022.1"/>
</dbReference>
<name>A0A2S6IPU7_9FLAO</name>
<dbReference type="Proteomes" id="UP000239002">
    <property type="component" value="Unassembled WGS sequence"/>
</dbReference>
<evidence type="ECO:0000313" key="1">
    <source>
        <dbReference type="EMBL" id="PPK96273.1"/>
    </source>
</evidence>
<dbReference type="AlphaFoldDB" id="A0A2S6IPU7"/>